<evidence type="ECO:0000256" key="2">
    <source>
        <dbReference type="SAM" id="Phobius"/>
    </source>
</evidence>
<dbReference type="InterPro" id="IPR032816">
    <property type="entry name" value="VTT_dom"/>
</dbReference>
<evidence type="ECO:0000259" key="3">
    <source>
        <dbReference type="Pfam" id="PF09335"/>
    </source>
</evidence>
<protein>
    <submittedName>
        <fullName evidence="4">DedA family protein</fullName>
    </submittedName>
</protein>
<keyword evidence="2" id="KW-0812">Transmembrane</keyword>
<dbReference type="OrthoDB" id="9813426at2"/>
<feature type="transmembrane region" description="Helical" evidence="2">
    <location>
        <begin position="51"/>
        <end position="73"/>
    </location>
</feature>
<comment type="similarity">
    <text evidence="1">Belongs to the DedA family.</text>
</comment>
<keyword evidence="5" id="KW-1185">Reference proteome</keyword>
<dbReference type="AlphaFoldDB" id="A0A7W2AHY1"/>
<feature type="transmembrane region" description="Helical" evidence="2">
    <location>
        <begin position="12"/>
        <end position="31"/>
    </location>
</feature>
<evidence type="ECO:0000313" key="4">
    <source>
        <dbReference type="EMBL" id="MBA4542278.1"/>
    </source>
</evidence>
<accession>A0A7W2AHY1</accession>
<name>A0A7W2AHY1_9BACL</name>
<dbReference type="RefSeq" id="WP_152568464.1">
    <property type="nucleotide sequence ID" value="NZ_JACEIP010000005.1"/>
</dbReference>
<feature type="domain" description="VTT" evidence="3">
    <location>
        <begin position="31"/>
        <end position="156"/>
    </location>
</feature>
<reference evidence="4 5" key="1">
    <citation type="submission" date="2020-07" db="EMBL/GenBank/DDBJ databases">
        <authorList>
            <person name="Feng H."/>
        </authorList>
    </citation>
    <scope>NUCLEOTIDE SEQUENCE [LARGE SCALE GENOMIC DNA]</scope>
    <source>
        <strain evidence="5">s-11</strain>
    </source>
</reference>
<dbReference type="EMBL" id="JACEIP010000005">
    <property type="protein sequence ID" value="MBA4542278.1"/>
    <property type="molecule type" value="Genomic_DNA"/>
</dbReference>
<proteinExistence type="inferred from homology"/>
<gene>
    <name evidence="4" type="ORF">H1164_05100</name>
</gene>
<feature type="transmembrane region" description="Helical" evidence="2">
    <location>
        <begin position="137"/>
        <end position="158"/>
    </location>
</feature>
<dbReference type="GO" id="GO:0005886">
    <property type="term" value="C:plasma membrane"/>
    <property type="evidence" value="ECO:0007669"/>
    <property type="project" value="TreeGrafter"/>
</dbReference>
<feature type="transmembrane region" description="Helical" evidence="2">
    <location>
        <begin position="170"/>
        <end position="191"/>
    </location>
</feature>
<evidence type="ECO:0000313" key="5">
    <source>
        <dbReference type="Proteomes" id="UP000530514"/>
    </source>
</evidence>
<keyword evidence="2" id="KW-0472">Membrane</keyword>
<comment type="caution">
    <text evidence="4">The sequence shown here is derived from an EMBL/GenBank/DDBJ whole genome shotgun (WGS) entry which is preliminary data.</text>
</comment>
<organism evidence="4 5">
    <name type="scientific">Thermoactinomyces daqus</name>
    <dbReference type="NCBI Taxonomy" id="1329516"/>
    <lineage>
        <taxon>Bacteria</taxon>
        <taxon>Bacillati</taxon>
        <taxon>Bacillota</taxon>
        <taxon>Bacilli</taxon>
        <taxon>Bacillales</taxon>
        <taxon>Thermoactinomycetaceae</taxon>
        <taxon>Thermoactinomyces</taxon>
    </lineage>
</organism>
<keyword evidence="2" id="KW-1133">Transmembrane helix</keyword>
<dbReference type="Pfam" id="PF09335">
    <property type="entry name" value="VTT_dom"/>
    <property type="match status" value="1"/>
</dbReference>
<dbReference type="PANTHER" id="PTHR42709:SF9">
    <property type="entry name" value="ALKALINE PHOSPHATASE LIKE PROTEIN"/>
    <property type="match status" value="1"/>
</dbReference>
<sequence length="205" mass="23392">MEHKALIHLLLHYKYIGIFSLFMFGLIGLPVPDEVLLTLIGILVTEKKLALIPSALTSYAGSVTGMSFSYWIGRALTKTLVKRFGRWFGITPERLGKAHTWFERYGKWTISASYFIPGLRHVIAYFSGFSRLSYPRFLLFAIIGAGFWITLFLSLGLLLGRDWLFLLAAIHRYMLIAVCLAAMLLLFGWSLKKTMTKPRKNPEHD</sequence>
<evidence type="ECO:0000256" key="1">
    <source>
        <dbReference type="ARBA" id="ARBA00010792"/>
    </source>
</evidence>
<dbReference type="PANTHER" id="PTHR42709">
    <property type="entry name" value="ALKALINE PHOSPHATASE LIKE PROTEIN"/>
    <property type="match status" value="1"/>
</dbReference>
<dbReference type="InterPro" id="IPR051311">
    <property type="entry name" value="DedA_domain"/>
</dbReference>
<dbReference type="Proteomes" id="UP000530514">
    <property type="component" value="Unassembled WGS sequence"/>
</dbReference>